<reference evidence="1 2" key="1">
    <citation type="submission" date="2016-10" db="EMBL/GenBank/DDBJ databases">
        <title>Lutibacter sp. LPB0138, isolated from marine gastropod.</title>
        <authorList>
            <person name="Kim E."/>
            <person name="Yi H."/>
        </authorList>
    </citation>
    <scope>NUCLEOTIDE SEQUENCE [LARGE SCALE GENOMIC DNA]</scope>
    <source>
        <strain evidence="1 2">LPB0138</strain>
    </source>
</reference>
<dbReference type="EMBL" id="CP017478">
    <property type="protein sequence ID" value="AOW20683.1"/>
    <property type="molecule type" value="Genomic_DNA"/>
</dbReference>
<dbReference type="AlphaFoldDB" id="A0A1D8P7Y9"/>
<evidence type="ECO:0000313" key="1">
    <source>
        <dbReference type="EMBL" id="AOW20683.1"/>
    </source>
</evidence>
<name>A0A1D8P7Y9_9FLAO</name>
<dbReference type="RefSeq" id="WP_070236856.1">
    <property type="nucleotide sequence ID" value="NZ_CP017478.1"/>
</dbReference>
<dbReference type="Proteomes" id="UP000176050">
    <property type="component" value="Chromosome"/>
</dbReference>
<sequence>MIRKKKRSPEDMHFDSLQWISELKFINDEQKFFNHLLKVHYKDSKIQNDYPEILELVTKLSSNKKVCQLLMSNIEKHNNELDVLLDDVNQPFEEKKVMADHNGLIDEVETFLHNYKELKMNIFIIIIDIMKNNKE</sequence>
<organism evidence="1 2">
    <name type="scientific">Urechidicola croceus</name>
    <dbReference type="NCBI Taxonomy" id="1850246"/>
    <lineage>
        <taxon>Bacteria</taxon>
        <taxon>Pseudomonadati</taxon>
        <taxon>Bacteroidota</taxon>
        <taxon>Flavobacteriia</taxon>
        <taxon>Flavobacteriales</taxon>
        <taxon>Flavobacteriaceae</taxon>
        <taxon>Urechidicola</taxon>
    </lineage>
</organism>
<protein>
    <submittedName>
        <fullName evidence="1">Uncharacterized protein</fullName>
    </submittedName>
</protein>
<keyword evidence="2" id="KW-1185">Reference proteome</keyword>
<proteinExistence type="predicted"/>
<accession>A0A1D8P7Y9</accession>
<dbReference type="KEGG" id="lul:LPB138_08340"/>
<gene>
    <name evidence="1" type="ORF">LPB138_08340</name>
</gene>
<dbReference type="OrthoDB" id="1139121at2"/>
<evidence type="ECO:0000313" key="2">
    <source>
        <dbReference type="Proteomes" id="UP000176050"/>
    </source>
</evidence>
<dbReference type="STRING" id="1850246.LPB138_08340"/>